<protein>
    <submittedName>
        <fullName evidence="3">Allinase</fullName>
    </submittedName>
</protein>
<proteinExistence type="inferred from homology"/>
<dbReference type="InterPro" id="IPR015424">
    <property type="entry name" value="PyrdxlP-dep_Trfase"/>
</dbReference>
<dbReference type="GO" id="GO:0016846">
    <property type="term" value="F:carbon-sulfur lyase activity"/>
    <property type="evidence" value="ECO:0007669"/>
    <property type="project" value="InterPro"/>
</dbReference>
<dbReference type="EMBL" id="MK500595">
    <property type="protein sequence ID" value="QBK93399.1"/>
    <property type="molecule type" value="Genomic_DNA"/>
</dbReference>
<evidence type="ECO:0000256" key="1">
    <source>
        <dbReference type="ARBA" id="ARBA00006312"/>
    </source>
</evidence>
<dbReference type="InterPro" id="IPR015422">
    <property type="entry name" value="PyrdxlP-dep_Trfase_small"/>
</dbReference>
<organism evidence="3">
    <name type="scientific">Pithovirus LCPAC404</name>
    <dbReference type="NCBI Taxonomy" id="2506597"/>
    <lineage>
        <taxon>Viruses</taxon>
        <taxon>Pithoviruses</taxon>
    </lineage>
</organism>
<dbReference type="Gene3D" id="3.90.1150.10">
    <property type="entry name" value="Aspartate Aminotransferase, domain 1"/>
    <property type="match status" value="1"/>
</dbReference>
<evidence type="ECO:0000313" key="3">
    <source>
        <dbReference type="EMBL" id="QBK93399.1"/>
    </source>
</evidence>
<reference evidence="3" key="1">
    <citation type="journal article" date="2019" name="MBio">
        <title>Virus Genomes from Deep Sea Sediments Expand the Ocean Megavirome and Support Independent Origins of Viral Gigantism.</title>
        <authorList>
            <person name="Backstrom D."/>
            <person name="Yutin N."/>
            <person name="Jorgensen S.L."/>
            <person name="Dharamshi J."/>
            <person name="Homa F."/>
            <person name="Zaremba-Niedwiedzka K."/>
            <person name="Spang A."/>
            <person name="Wolf Y.I."/>
            <person name="Koonin E.V."/>
            <person name="Ettema T.J."/>
        </authorList>
    </citation>
    <scope>NUCLEOTIDE SEQUENCE</scope>
</reference>
<evidence type="ECO:0000259" key="2">
    <source>
        <dbReference type="Pfam" id="PF04864"/>
    </source>
</evidence>
<name>A0A481ZEH5_9VIRU</name>
<dbReference type="InterPro" id="IPR015421">
    <property type="entry name" value="PyrdxlP-dep_Trfase_major"/>
</dbReference>
<comment type="similarity">
    <text evidence="1">Belongs to the alliinase family.</text>
</comment>
<dbReference type="Gene3D" id="3.40.640.10">
    <property type="entry name" value="Type I PLP-dependent aspartate aminotransferase-like (Major domain)"/>
    <property type="match status" value="1"/>
</dbReference>
<gene>
    <name evidence="3" type="ORF">LCPAC404_01030</name>
</gene>
<dbReference type="SUPFAM" id="SSF53383">
    <property type="entry name" value="PLP-dependent transferases"/>
    <property type="match status" value="1"/>
</dbReference>
<feature type="domain" description="Alliinase C-terminal" evidence="2">
    <location>
        <begin position="80"/>
        <end position="377"/>
    </location>
</feature>
<sequence>MTNKNKLKIVNLTTNVSQIFTELYERYDILVTDPINVFENSLYLENLQSQSIKQRMSDALIEYHKDEGTLDLYIDPSVALEDQVFIAACGSTQLYKGLVYAMATSFPEDEFLFVQRIPYFSGHQSAVETVFPYQNATYLGYDDPEEVPHDPGVYIVEFVTSPNNPDGSFRKPETDPDIIIGDFVFTSSAFGSDGTGYLQRNLKWLKRARNKGKTIFSYNSASKQFGKTGDRMGYMWFPMNDSFASEIFSQLNNFIAITVGATLKGASNFLDLLPSLMKVGVSLRRDANDSLKKRLKILSKAIMKRYPGSNIQTFPGSPTLFAKINDPRISVQTAANIVFEDTRTQVENGKAFGSTDAFIRVNIMAFNEDLSRFANRLVDQKRYHRQEFLISQRKRSKCIIVCGISKKKVIRLAEPGNKCIKVDASKGNVTIILPKFLGYEESMKINVKRVDNSLHKVLIRSDFFRVSVKRYEIITFIWTQPFYENGTWKVIGEKRKKREYYGSTKQICPYMTDKIQKMFLV</sequence>
<dbReference type="Pfam" id="PF04864">
    <property type="entry name" value="Alliinase_C"/>
    <property type="match status" value="1"/>
</dbReference>
<accession>A0A481ZEH5</accession>
<dbReference type="InterPro" id="IPR006948">
    <property type="entry name" value="Alliinase_C"/>
</dbReference>